<gene>
    <name evidence="2" type="ORF">D5400_11620</name>
</gene>
<dbReference type="EMBL" id="CP032509">
    <property type="protein sequence ID" value="AZN71837.1"/>
    <property type="molecule type" value="Genomic_DNA"/>
</dbReference>
<dbReference type="InterPro" id="IPR036286">
    <property type="entry name" value="LexA/Signal_pep-like_sf"/>
</dbReference>
<dbReference type="KEGG" id="abaw:D5400_11620"/>
<evidence type="ECO:0000259" key="1">
    <source>
        <dbReference type="Pfam" id="PF13443"/>
    </source>
</evidence>
<dbReference type="Proteomes" id="UP000268192">
    <property type="component" value="Chromosome"/>
</dbReference>
<evidence type="ECO:0000313" key="2">
    <source>
        <dbReference type="EMBL" id="AZN71837.1"/>
    </source>
</evidence>
<accession>A0A3Q8XQP6</accession>
<dbReference type="CDD" id="cd00093">
    <property type="entry name" value="HTH_XRE"/>
    <property type="match status" value="1"/>
</dbReference>
<organism evidence="2 3">
    <name type="scientific">Georhizobium profundi</name>
    <dbReference type="NCBI Taxonomy" id="2341112"/>
    <lineage>
        <taxon>Bacteria</taxon>
        <taxon>Pseudomonadati</taxon>
        <taxon>Pseudomonadota</taxon>
        <taxon>Alphaproteobacteria</taxon>
        <taxon>Hyphomicrobiales</taxon>
        <taxon>Rhizobiaceae</taxon>
        <taxon>Georhizobium</taxon>
    </lineage>
</organism>
<proteinExistence type="predicted"/>
<dbReference type="Pfam" id="PF13443">
    <property type="entry name" value="HTH_26"/>
    <property type="match status" value="1"/>
</dbReference>
<sequence length="213" mass="23752">MYRVVENVRRKHLEWVNAILDFKDWKRARLSREAGINPSTLTKFVNDTSGTATLSTEVIEKIAAVGGIPPFERKPPAMQRGLAEDEATHYDLVIESRDSAGTLRKMLVELKSMRNGIDPWILRSRGLETAGYLPGDVLVVDMNATPSNGDVVCAQVMNAMGQAEILFRVYEHPFLVAASMDNSLRRPLLVDNERVQIKGVVVTMMRERSANAA</sequence>
<reference evidence="2 3" key="1">
    <citation type="submission" date="2018-09" db="EMBL/GenBank/DDBJ databases">
        <title>Marinorhizobium profundi gen. nov., sp. nov., isolated from a deep-sea sediment sample from the New Britain Trench and proposal of Marinorhizobiaceae fam. nov. in the order Rhizobiales of the class Alphaproteobacteria.</title>
        <authorList>
            <person name="Cao J."/>
        </authorList>
    </citation>
    <scope>NUCLEOTIDE SEQUENCE [LARGE SCALE GENOMIC DNA]</scope>
    <source>
        <strain evidence="2 3">WS11</strain>
    </source>
</reference>
<keyword evidence="3" id="KW-1185">Reference proteome</keyword>
<evidence type="ECO:0000313" key="3">
    <source>
        <dbReference type="Proteomes" id="UP000268192"/>
    </source>
</evidence>
<feature type="domain" description="HTH cro/C1-type" evidence="1">
    <location>
        <begin position="19"/>
        <end position="65"/>
    </location>
</feature>
<dbReference type="SUPFAM" id="SSF51306">
    <property type="entry name" value="LexA/Signal peptidase"/>
    <property type="match status" value="1"/>
</dbReference>
<name>A0A3Q8XQP6_9HYPH</name>
<dbReference type="InterPro" id="IPR001387">
    <property type="entry name" value="Cro/C1-type_HTH"/>
</dbReference>
<dbReference type="Gene3D" id="2.10.109.10">
    <property type="entry name" value="Umud Fragment, subunit A"/>
    <property type="match status" value="1"/>
</dbReference>
<protein>
    <recommendedName>
        <fullName evidence="1">HTH cro/C1-type domain-containing protein</fullName>
    </recommendedName>
</protein>
<dbReference type="AlphaFoldDB" id="A0A3Q8XQP6"/>